<dbReference type="Proteomes" id="UP000185696">
    <property type="component" value="Unassembled WGS sequence"/>
</dbReference>
<dbReference type="PANTHER" id="PTHR18964:SF173">
    <property type="entry name" value="GLUCOKINASE"/>
    <property type="match status" value="1"/>
</dbReference>
<dbReference type="Gene3D" id="3.30.420.40">
    <property type="match status" value="2"/>
</dbReference>
<comment type="caution">
    <text evidence="2">The sequence shown here is derived from an EMBL/GenBank/DDBJ whole genome shotgun (WGS) entry which is preliminary data.</text>
</comment>
<dbReference type="OrthoDB" id="3464494at2"/>
<gene>
    <name evidence="2" type="ORF">BLA60_11420</name>
</gene>
<proteinExistence type="inferred from homology"/>
<keyword evidence="2" id="KW-0808">Transferase</keyword>
<dbReference type="Pfam" id="PF00480">
    <property type="entry name" value="ROK"/>
    <property type="match status" value="1"/>
</dbReference>
<dbReference type="RefSeq" id="WP_075132792.1">
    <property type="nucleotide sequence ID" value="NZ_MSIF01000004.1"/>
</dbReference>
<dbReference type="Gene3D" id="1.10.10.10">
    <property type="entry name" value="Winged helix-like DNA-binding domain superfamily/Winged helix DNA-binding domain"/>
    <property type="match status" value="1"/>
</dbReference>
<evidence type="ECO:0000313" key="2">
    <source>
        <dbReference type="EMBL" id="OLF11557.1"/>
    </source>
</evidence>
<evidence type="ECO:0000256" key="1">
    <source>
        <dbReference type="ARBA" id="ARBA00006479"/>
    </source>
</evidence>
<name>A0A7Z0WNA3_9PSEU</name>
<dbReference type="InterPro" id="IPR043129">
    <property type="entry name" value="ATPase_NBD"/>
</dbReference>
<evidence type="ECO:0000313" key="3">
    <source>
        <dbReference type="Proteomes" id="UP000185696"/>
    </source>
</evidence>
<dbReference type="PANTHER" id="PTHR18964">
    <property type="entry name" value="ROK (REPRESSOR, ORF, KINASE) FAMILY"/>
    <property type="match status" value="1"/>
</dbReference>
<dbReference type="InterPro" id="IPR011991">
    <property type="entry name" value="ArsR-like_HTH"/>
</dbReference>
<dbReference type="InterPro" id="IPR036390">
    <property type="entry name" value="WH_DNA-bd_sf"/>
</dbReference>
<comment type="similarity">
    <text evidence="1">Belongs to the ROK (NagC/XylR) family.</text>
</comment>
<dbReference type="AlphaFoldDB" id="A0A7Z0WNA3"/>
<sequence length="405" mass="43227">MTSSSTTHDARELLWKPSDSLRDANRRKIIRAVMVEPNTQVNIARFTGLSQATVSGLVNELVGENVLRVDSGGDNERGKKLRVGAVRGVAVGIEVNHNGLTVAARRVDTSSVEYETANFGAEQGDNAWVRESARLIRDLATKTGLDAEHVVSIGLGIPAAIDPRTGMVTQVASSLDWDLSGNPRHRFSDHFPHVPVIVDNEANLAAYGEYVYGAGRSVESMYFIKASTSIGSGLITNGAIYRGRHGLAGEIGHVTMDPQGTVCRCGNRGCLDTIVGGNRLVEQVRQAYTGYRVDLPTSLEGMIERAKRGDQVCTRILQDASRDIGLALARVANLLNPDIMVLGGELGRAADLLVGPATNEMQLFSLRGMYDHAAPTKLVGSELGLLAGAQGALAFALRVDSTVAV</sequence>
<organism evidence="2 3">
    <name type="scientific">Actinophytocola xinjiangensis</name>
    <dbReference type="NCBI Taxonomy" id="485602"/>
    <lineage>
        <taxon>Bacteria</taxon>
        <taxon>Bacillati</taxon>
        <taxon>Actinomycetota</taxon>
        <taxon>Actinomycetes</taxon>
        <taxon>Pseudonocardiales</taxon>
        <taxon>Pseudonocardiaceae</taxon>
    </lineage>
</organism>
<reference evidence="2 3" key="1">
    <citation type="submission" date="2016-12" db="EMBL/GenBank/DDBJ databases">
        <title>The draft genome sequence of Actinophytocola xinjiangensis.</title>
        <authorList>
            <person name="Wang W."/>
            <person name="Yuan L."/>
        </authorList>
    </citation>
    <scope>NUCLEOTIDE SEQUENCE [LARGE SCALE GENOMIC DNA]</scope>
    <source>
        <strain evidence="2 3">CGMCC 4.4663</strain>
    </source>
</reference>
<protein>
    <submittedName>
        <fullName evidence="2">Sugar kinase</fullName>
    </submittedName>
</protein>
<keyword evidence="3" id="KW-1185">Reference proteome</keyword>
<dbReference type="SUPFAM" id="SSF46785">
    <property type="entry name" value="Winged helix' DNA-binding domain"/>
    <property type="match status" value="1"/>
</dbReference>
<dbReference type="SUPFAM" id="SSF53067">
    <property type="entry name" value="Actin-like ATPase domain"/>
    <property type="match status" value="1"/>
</dbReference>
<keyword evidence="2" id="KW-0418">Kinase</keyword>
<dbReference type="InterPro" id="IPR000600">
    <property type="entry name" value="ROK"/>
</dbReference>
<dbReference type="GO" id="GO:0016301">
    <property type="term" value="F:kinase activity"/>
    <property type="evidence" value="ECO:0007669"/>
    <property type="project" value="UniProtKB-KW"/>
</dbReference>
<accession>A0A7Z0WNA3</accession>
<dbReference type="InterPro" id="IPR036388">
    <property type="entry name" value="WH-like_DNA-bd_sf"/>
</dbReference>
<dbReference type="CDD" id="cd00090">
    <property type="entry name" value="HTH_ARSR"/>
    <property type="match status" value="1"/>
</dbReference>
<dbReference type="EMBL" id="MSIF01000004">
    <property type="protein sequence ID" value="OLF11557.1"/>
    <property type="molecule type" value="Genomic_DNA"/>
</dbReference>